<dbReference type="RefSeq" id="WP_006959662.1">
    <property type="nucleotide sequence ID" value="NZ_CP063051.1"/>
</dbReference>
<sequence length="115" mass="12786">MKKQILTSLPCVGALSLLAATFSANAMAGNPAFPPVDKRPAQAAAEQPRFFVKYHEGKEQQARELLHSNDIEVVDALDNQHVLVVSATQDQIDKLSNEELIDYVEPEPIRRLYSQ</sequence>
<name>A0A1V0I5S6_9VIBR</name>
<dbReference type="Proteomes" id="UP000576645">
    <property type="component" value="Unassembled WGS sequence"/>
</dbReference>
<feature type="chain" id="PRO_5010711911" evidence="1">
    <location>
        <begin position="29"/>
        <end position="115"/>
    </location>
</feature>
<organism evidence="2">
    <name type="scientific">Vibrio coralliilyticus</name>
    <dbReference type="NCBI Taxonomy" id="190893"/>
    <lineage>
        <taxon>Bacteria</taxon>
        <taxon>Pseudomonadati</taxon>
        <taxon>Pseudomonadota</taxon>
        <taxon>Gammaproteobacteria</taxon>
        <taxon>Vibrionales</taxon>
        <taxon>Vibrionaceae</taxon>
        <taxon>Vibrio</taxon>
    </lineage>
</organism>
<reference evidence="2" key="1">
    <citation type="journal article" date="2015" name="BMC Genomics">
        <title>Genome mining reveals unlocked bioactive potential of marine Gram-negative bacteria.</title>
        <authorList>
            <person name="Machado H."/>
            <person name="Sonnenschein E.C."/>
            <person name="Melchiorsen J."/>
            <person name="Gram L."/>
        </authorList>
    </citation>
    <scope>NUCLEOTIDE SEQUENCE</scope>
    <source>
        <strain evidence="2">S2052</strain>
    </source>
</reference>
<evidence type="ECO:0000256" key="1">
    <source>
        <dbReference type="SAM" id="SignalP"/>
    </source>
</evidence>
<keyword evidence="1" id="KW-0732">Signal</keyword>
<dbReference type="Gene3D" id="3.30.70.80">
    <property type="entry name" value="Peptidase S8 propeptide/proteinase inhibitor I9"/>
    <property type="match status" value="1"/>
</dbReference>
<protein>
    <submittedName>
        <fullName evidence="2">ATPase</fullName>
    </submittedName>
</protein>
<dbReference type="EMBL" id="VTXP01000009">
    <property type="protein sequence ID" value="NOJ24486.1"/>
    <property type="molecule type" value="Genomic_DNA"/>
</dbReference>
<dbReference type="EMBL" id="JXXR01000015">
    <property type="protein sequence ID" value="KJY71932.1"/>
    <property type="molecule type" value="Genomic_DNA"/>
</dbReference>
<dbReference type="AlphaFoldDB" id="A0A1V0I5S6"/>
<dbReference type="STRING" id="190893.BA953_05600"/>
<evidence type="ECO:0000313" key="4">
    <source>
        <dbReference type="Proteomes" id="UP000576645"/>
    </source>
</evidence>
<accession>A0A1V0I5S6</accession>
<proteinExistence type="predicted"/>
<reference evidence="3 4" key="2">
    <citation type="submission" date="2019-09" db="EMBL/GenBank/DDBJ databases">
        <title>Draft genome sequencing and comparative genomics of hatchery-associated Vibrios.</title>
        <authorList>
            <person name="Kehlet-Delgado H."/>
            <person name="Mueller R.S."/>
        </authorList>
    </citation>
    <scope>NUCLEOTIDE SEQUENCE [LARGE SCALE GENOMIC DNA]</scope>
    <source>
        <strain evidence="3 4">09-121-3</strain>
    </source>
</reference>
<dbReference type="InterPro" id="IPR037045">
    <property type="entry name" value="S8pro/Inhibitor_I9_sf"/>
</dbReference>
<dbReference type="OrthoDB" id="5877255at2"/>
<feature type="signal peptide" evidence="1">
    <location>
        <begin position="1"/>
        <end position="28"/>
    </location>
</feature>
<evidence type="ECO:0000313" key="2">
    <source>
        <dbReference type="EMBL" id="KJY71932.1"/>
    </source>
</evidence>
<evidence type="ECO:0000313" key="3">
    <source>
        <dbReference type="EMBL" id="NOJ24486.1"/>
    </source>
</evidence>
<comment type="caution">
    <text evidence="2">The sequence shown here is derived from an EMBL/GenBank/DDBJ whole genome shotgun (WGS) entry which is preliminary data.</text>
</comment>
<gene>
    <name evidence="3" type="ORF">F0238_17300</name>
    <name evidence="2" type="ORF">TW71_13170</name>
</gene>